<accession>A0A2I2GGP2</accession>
<dbReference type="STRING" id="1392250.A0A2I2GGP2"/>
<dbReference type="RefSeq" id="XP_024707353.1">
    <property type="nucleotide sequence ID" value="XM_024855454.1"/>
</dbReference>
<dbReference type="EMBL" id="MSFO01000002">
    <property type="protein sequence ID" value="PLB52051.1"/>
    <property type="molecule type" value="Genomic_DNA"/>
</dbReference>
<sequence length="307" mass="34495">MASIQKILEAVTTLSTIQDEDKQSLLIHRKELESAINNLQDVLQSSNCTTQSAQGIAIPPRATLSDTTKQGHLNKLLPPDPSSPGLCGNTLEDLPHSVKAVLKTLSKRLQQIRTCTYRPEGLAIPNELTTEDPRVVDIFLVCGRRNLEDFFRAGLSALSLADDYADWAEAVAYPSRLDALSKDLDTKDGAHYLKYTKACSRFADPKRASVYIEYGIKYRFFERLCMIRSQGPTCNDVSTLPHRQLGFTSLLFFAWTSFYRCRYQDLPALASALLATEEFRKIAEKSNEEIELCLKAHKGKAARLFHY</sequence>
<evidence type="ECO:0000256" key="1">
    <source>
        <dbReference type="SAM" id="Coils"/>
    </source>
</evidence>
<keyword evidence="3" id="KW-1185">Reference proteome</keyword>
<evidence type="ECO:0000313" key="3">
    <source>
        <dbReference type="Proteomes" id="UP000234275"/>
    </source>
</evidence>
<comment type="caution">
    <text evidence="2">The sequence shown here is derived from an EMBL/GenBank/DDBJ whole genome shotgun (WGS) entry which is preliminary data.</text>
</comment>
<protein>
    <submittedName>
        <fullName evidence="2">Uncharacterized protein</fullName>
    </submittedName>
</protein>
<evidence type="ECO:0000313" key="2">
    <source>
        <dbReference type="EMBL" id="PLB52051.1"/>
    </source>
</evidence>
<dbReference type="AlphaFoldDB" id="A0A2I2GGP2"/>
<proteinExistence type="predicted"/>
<dbReference type="VEuPathDB" id="FungiDB:P170DRAFT_95784"/>
<keyword evidence="1" id="KW-0175">Coiled coil</keyword>
<feature type="coiled-coil region" evidence="1">
    <location>
        <begin position="22"/>
        <end position="49"/>
    </location>
</feature>
<gene>
    <name evidence="2" type="ORF">P170DRAFT_95784</name>
</gene>
<name>A0A2I2GGP2_9EURO</name>
<reference evidence="2 3" key="1">
    <citation type="submission" date="2016-12" db="EMBL/GenBank/DDBJ databases">
        <title>The genomes of Aspergillus section Nigri reveals drivers in fungal speciation.</title>
        <authorList>
            <consortium name="DOE Joint Genome Institute"/>
            <person name="Vesth T.C."/>
            <person name="Nybo J."/>
            <person name="Theobald S."/>
            <person name="Brandl J."/>
            <person name="Frisvad J.C."/>
            <person name="Nielsen K.F."/>
            <person name="Lyhne E.K."/>
            <person name="Kogle M.E."/>
            <person name="Kuo A."/>
            <person name="Riley R."/>
            <person name="Clum A."/>
            <person name="Nolan M."/>
            <person name="Lipzen A."/>
            <person name="Salamov A."/>
            <person name="Henrissat B."/>
            <person name="Wiebenga A."/>
            <person name="De Vries R.P."/>
            <person name="Grigoriev I.V."/>
            <person name="Mortensen U.H."/>
            <person name="Andersen M.R."/>
            <person name="Baker S.E."/>
        </authorList>
    </citation>
    <scope>NUCLEOTIDE SEQUENCE [LARGE SCALE GENOMIC DNA]</scope>
    <source>
        <strain evidence="2 3">IBT 23096</strain>
    </source>
</reference>
<dbReference type="Proteomes" id="UP000234275">
    <property type="component" value="Unassembled WGS sequence"/>
</dbReference>
<dbReference type="GeneID" id="36563161"/>
<dbReference type="OrthoDB" id="4510463at2759"/>
<organism evidence="2 3">
    <name type="scientific">Aspergillus steynii IBT 23096</name>
    <dbReference type="NCBI Taxonomy" id="1392250"/>
    <lineage>
        <taxon>Eukaryota</taxon>
        <taxon>Fungi</taxon>
        <taxon>Dikarya</taxon>
        <taxon>Ascomycota</taxon>
        <taxon>Pezizomycotina</taxon>
        <taxon>Eurotiomycetes</taxon>
        <taxon>Eurotiomycetidae</taxon>
        <taxon>Eurotiales</taxon>
        <taxon>Aspergillaceae</taxon>
        <taxon>Aspergillus</taxon>
        <taxon>Aspergillus subgen. Circumdati</taxon>
    </lineage>
</organism>